<reference evidence="2 3" key="1">
    <citation type="submission" date="2019-01" db="EMBL/GenBank/DDBJ databases">
        <title>Bacillus sp. M5HDSG1-1, whole genome shotgun sequence.</title>
        <authorList>
            <person name="Tuo L."/>
        </authorList>
    </citation>
    <scope>NUCLEOTIDE SEQUENCE [LARGE SCALE GENOMIC DNA]</scope>
    <source>
        <strain evidence="2 3">M5HDSG1-1</strain>
    </source>
</reference>
<dbReference type="Gene3D" id="3.40.50.10090">
    <property type="match status" value="2"/>
</dbReference>
<evidence type="ECO:0000313" key="3">
    <source>
        <dbReference type="Proteomes" id="UP000288024"/>
    </source>
</evidence>
<organism evidence="2 3">
    <name type="scientific">Niallia taxi</name>
    <dbReference type="NCBI Taxonomy" id="2499688"/>
    <lineage>
        <taxon>Bacteria</taxon>
        <taxon>Bacillati</taxon>
        <taxon>Bacillota</taxon>
        <taxon>Bacilli</taxon>
        <taxon>Bacillales</taxon>
        <taxon>Bacillaceae</taxon>
        <taxon>Niallia</taxon>
    </lineage>
</organism>
<dbReference type="NCBIfam" id="NF004584">
    <property type="entry name" value="PRK05928.2-1"/>
    <property type="match status" value="1"/>
</dbReference>
<dbReference type="EC" id="4.2.1.75" evidence="2"/>
<dbReference type="CDD" id="cd06578">
    <property type="entry name" value="HemD"/>
    <property type="match status" value="1"/>
</dbReference>
<dbReference type="PANTHER" id="PTHR40082">
    <property type="entry name" value="BLR5956 PROTEIN"/>
    <property type="match status" value="1"/>
</dbReference>
<accession>A0A3S3SIN6</accession>
<dbReference type="InterPro" id="IPR003754">
    <property type="entry name" value="4pyrrol_synth_uPrphyn_synth"/>
</dbReference>
<proteinExistence type="predicted"/>
<dbReference type="EMBL" id="RZTZ01000008">
    <property type="protein sequence ID" value="RVT59903.1"/>
    <property type="molecule type" value="Genomic_DNA"/>
</dbReference>
<evidence type="ECO:0000259" key="1">
    <source>
        <dbReference type="Pfam" id="PF02602"/>
    </source>
</evidence>
<dbReference type="GO" id="GO:0004852">
    <property type="term" value="F:uroporphyrinogen-III synthase activity"/>
    <property type="evidence" value="ECO:0007669"/>
    <property type="project" value="UniProtKB-EC"/>
</dbReference>
<keyword evidence="2" id="KW-0456">Lyase</keyword>
<dbReference type="Pfam" id="PF02602">
    <property type="entry name" value="HEM4"/>
    <property type="match status" value="1"/>
</dbReference>
<dbReference type="InterPro" id="IPR039793">
    <property type="entry name" value="UROS/Hem4"/>
</dbReference>
<feature type="domain" description="Tetrapyrrole biosynthesis uroporphyrinogen III synthase" evidence="1">
    <location>
        <begin position="20"/>
        <end position="259"/>
    </location>
</feature>
<name>A0A3S3SIN6_9BACI</name>
<protein>
    <submittedName>
        <fullName evidence="2">Uroporphyrinogen-III synthase</fullName>
        <ecNumber evidence="2">4.2.1.75</ecNumber>
    </submittedName>
</protein>
<dbReference type="RefSeq" id="WP_127739683.1">
    <property type="nucleotide sequence ID" value="NZ_RZTZ01000008.1"/>
</dbReference>
<evidence type="ECO:0000313" key="2">
    <source>
        <dbReference type="EMBL" id="RVT59903.1"/>
    </source>
</evidence>
<comment type="caution">
    <text evidence="2">The sequence shown here is derived from an EMBL/GenBank/DDBJ whole genome shotgun (WGS) entry which is preliminary data.</text>
</comment>
<dbReference type="Proteomes" id="UP000288024">
    <property type="component" value="Unassembled WGS sequence"/>
</dbReference>
<keyword evidence="3" id="KW-1185">Reference proteome</keyword>
<dbReference type="GO" id="GO:0006780">
    <property type="term" value="P:uroporphyrinogen III biosynthetic process"/>
    <property type="evidence" value="ECO:0007669"/>
    <property type="project" value="InterPro"/>
</dbReference>
<gene>
    <name evidence="2" type="ORF">EM808_18465</name>
</gene>
<dbReference type="AlphaFoldDB" id="A0A3S3SIN6"/>
<dbReference type="PANTHER" id="PTHR40082:SF1">
    <property type="entry name" value="BLR5956 PROTEIN"/>
    <property type="match status" value="1"/>
</dbReference>
<dbReference type="InterPro" id="IPR036108">
    <property type="entry name" value="4pyrrol_syn_uPrphyn_synt_sf"/>
</dbReference>
<dbReference type="SUPFAM" id="SSF69618">
    <property type="entry name" value="HemD-like"/>
    <property type="match status" value="1"/>
</dbReference>
<sequence length="271" mass="29827">MGKGLEGKRVAIGASRKTEEMSKLIENQGGIPVVRSLQGTVFLAEKEVEPELIKFVEEGADWVIFTTGIGTETLVNIADKLGVKETYLKQIDKANVAIRGYKTKNFLKKINIEPAVLDEDGSTRGLIRALEDVDFTGKKVLVQLHGETAPKLIEFLEGKGASVQTILPYQHIAPEWDAVQTLFDEIIEKKVDAVCFTSAIQARSLFTFAKDKGITKEILAAFQSNTLAVAVGKVTAEALSEEGIDRIVVPELERMGAMIIELSRYFEKSRV</sequence>